<dbReference type="SUPFAM" id="SSF47113">
    <property type="entry name" value="Histone-fold"/>
    <property type="match status" value="1"/>
</dbReference>
<evidence type="ECO:0000313" key="2">
    <source>
        <dbReference type="Proteomes" id="UP000095358"/>
    </source>
</evidence>
<dbReference type="InterPro" id="IPR009072">
    <property type="entry name" value="Histone-fold"/>
</dbReference>
<evidence type="ECO:0000313" key="1">
    <source>
        <dbReference type="EMBL" id="OEJ82661.1"/>
    </source>
</evidence>
<evidence type="ECO:0008006" key="3">
    <source>
        <dbReference type="Google" id="ProtNLM"/>
    </source>
</evidence>
<dbReference type="CDD" id="cd22906">
    <property type="entry name" value="HFD_DRAP1"/>
    <property type="match status" value="1"/>
</dbReference>
<name>A0A1E5R701_HANUV</name>
<dbReference type="Gene3D" id="1.10.20.10">
    <property type="entry name" value="Histone, subunit A"/>
    <property type="match status" value="1"/>
</dbReference>
<dbReference type="GO" id="GO:0046982">
    <property type="term" value="F:protein heterodimerization activity"/>
    <property type="evidence" value="ECO:0007669"/>
    <property type="project" value="InterPro"/>
</dbReference>
<proteinExistence type="predicted"/>
<dbReference type="STRING" id="29833.A0A1E5R701"/>
<protein>
    <recommendedName>
        <fullName evidence="3">Transcription factor CBF/NF-Y/archaeal histone domain-containing protein</fullName>
    </recommendedName>
</protein>
<dbReference type="Proteomes" id="UP000095358">
    <property type="component" value="Unassembled WGS sequence"/>
</dbReference>
<organism evidence="1 2">
    <name type="scientific">Hanseniaspora uvarum</name>
    <name type="common">Yeast</name>
    <name type="synonym">Kloeckera apiculata</name>
    <dbReference type="NCBI Taxonomy" id="29833"/>
    <lineage>
        <taxon>Eukaryota</taxon>
        <taxon>Fungi</taxon>
        <taxon>Dikarya</taxon>
        <taxon>Ascomycota</taxon>
        <taxon>Saccharomycotina</taxon>
        <taxon>Saccharomycetes</taxon>
        <taxon>Saccharomycodales</taxon>
        <taxon>Saccharomycodaceae</taxon>
        <taxon>Hanseniaspora</taxon>
    </lineage>
</organism>
<dbReference type="OrthoDB" id="653904at2759"/>
<dbReference type="VEuPathDB" id="FungiDB:AWRI3580_g3695"/>
<gene>
    <name evidence="1" type="ORF">AWRI3580_g3695</name>
</gene>
<comment type="caution">
    <text evidence="1">The sequence shown here is derived from an EMBL/GenBank/DDBJ whole genome shotgun (WGS) entry which is preliminary data.</text>
</comment>
<dbReference type="AlphaFoldDB" id="A0A1E5R701"/>
<sequence length="101" mass="11463">MSDKPDINKINDLLINKNIAFPSNKIKKIIQQSDEEIGKQTSITPAVVSHAMMLFMAKLVVESCETLLEEEQGNKLDLNILEKGIRRDDEFDFLIGEVDDE</sequence>
<accession>A0A1E5R701</accession>
<keyword evidence="2" id="KW-1185">Reference proteome</keyword>
<reference evidence="2" key="1">
    <citation type="journal article" date="2016" name="Genome Announc.">
        <title>Genome sequences of three species of Hanseniaspora isolated from spontaneous wine fermentations.</title>
        <authorList>
            <person name="Sternes P.R."/>
            <person name="Lee D."/>
            <person name="Kutyna D.R."/>
            <person name="Borneman A.R."/>
        </authorList>
    </citation>
    <scope>NUCLEOTIDE SEQUENCE [LARGE SCALE GENOMIC DNA]</scope>
    <source>
        <strain evidence="2">AWRI3580</strain>
    </source>
</reference>
<dbReference type="EMBL" id="LPNN01000009">
    <property type="protein sequence ID" value="OEJ82661.1"/>
    <property type="molecule type" value="Genomic_DNA"/>
</dbReference>